<dbReference type="InterPro" id="IPR028939">
    <property type="entry name" value="P5C_Rdtase_cat_N"/>
</dbReference>
<evidence type="ECO:0000313" key="11">
    <source>
        <dbReference type="Proteomes" id="UP000322822"/>
    </source>
</evidence>
<evidence type="ECO:0000259" key="8">
    <source>
        <dbReference type="Pfam" id="PF03807"/>
    </source>
</evidence>
<dbReference type="Pfam" id="PF03807">
    <property type="entry name" value="F420_oxidored"/>
    <property type="match status" value="1"/>
</dbReference>
<evidence type="ECO:0000256" key="3">
    <source>
        <dbReference type="ARBA" id="ARBA00023002"/>
    </source>
</evidence>
<evidence type="ECO:0000256" key="2">
    <source>
        <dbReference type="ARBA" id="ARBA00022857"/>
    </source>
</evidence>
<dbReference type="InterPro" id="IPR036291">
    <property type="entry name" value="NAD(P)-bd_dom_sf"/>
</dbReference>
<dbReference type="PANTHER" id="PTHR11645">
    <property type="entry name" value="PYRROLINE-5-CARBOXYLATE REDUCTASE"/>
    <property type="match status" value="1"/>
</dbReference>
<dbReference type="GO" id="GO:0055129">
    <property type="term" value="P:L-proline biosynthetic process"/>
    <property type="evidence" value="ECO:0007669"/>
    <property type="project" value="UniProtKB-UniRule"/>
</dbReference>
<keyword evidence="4" id="KW-0963">Cytoplasm</keyword>
<dbReference type="AlphaFoldDB" id="A0A5P2HF54"/>
<dbReference type="PANTHER" id="PTHR11645:SF0">
    <property type="entry name" value="PYRROLINE-5-CARBOXYLATE REDUCTASE 3"/>
    <property type="match status" value="1"/>
</dbReference>
<dbReference type="FunFam" id="1.10.3730.10:FF:000001">
    <property type="entry name" value="Pyrroline-5-carboxylate reductase"/>
    <property type="match status" value="1"/>
</dbReference>
<dbReference type="InterPro" id="IPR053790">
    <property type="entry name" value="P5CR-like_CS"/>
</dbReference>
<evidence type="ECO:0000256" key="1">
    <source>
        <dbReference type="ARBA" id="ARBA00005525"/>
    </source>
</evidence>
<evidence type="ECO:0000256" key="7">
    <source>
        <dbReference type="RuleBase" id="RU003903"/>
    </source>
</evidence>
<dbReference type="NCBIfam" id="TIGR00112">
    <property type="entry name" value="proC"/>
    <property type="match status" value="1"/>
</dbReference>
<name>A0A5P2HF54_9BURK</name>
<dbReference type="InterPro" id="IPR029036">
    <property type="entry name" value="P5CR_dimer"/>
</dbReference>
<dbReference type="RefSeq" id="WP_150376484.1">
    <property type="nucleotide sequence ID" value="NZ_CP044067.1"/>
</dbReference>
<reference evidence="10 11" key="1">
    <citation type="submission" date="2019-09" db="EMBL/GenBank/DDBJ databases">
        <title>FDA dAtabase for Regulatory Grade micrObial Sequences (FDA-ARGOS): Supporting development and validation of Infectious Disease Dx tests.</title>
        <authorList>
            <person name="Sciortino C."/>
            <person name="Tallon L."/>
            <person name="Sadzewicz L."/>
            <person name="Vavikolanu K."/>
            <person name="Mehta A."/>
            <person name="Aluvathingal J."/>
            <person name="Nadendla S."/>
            <person name="Nandy P."/>
            <person name="Geyer C."/>
            <person name="Yan Y."/>
            <person name="Sichtig H."/>
        </authorList>
    </citation>
    <scope>NUCLEOTIDE SEQUENCE [LARGE SCALE GENOMIC DNA]</scope>
    <source>
        <strain evidence="10 11">FDAARGOS_664</strain>
    </source>
</reference>
<dbReference type="SUPFAM" id="SSF48179">
    <property type="entry name" value="6-phosphogluconate dehydrogenase C-terminal domain-like"/>
    <property type="match status" value="1"/>
</dbReference>
<comment type="pathway">
    <text evidence="4 7">Amino-acid biosynthesis; L-proline biosynthesis; L-proline from L-glutamate 5-semialdehyde: step 1/1.</text>
</comment>
<feature type="binding site" evidence="6">
    <location>
        <begin position="71"/>
        <end position="74"/>
    </location>
    <ligand>
        <name>NADP(+)</name>
        <dbReference type="ChEBI" id="CHEBI:58349"/>
    </ligand>
</feature>
<evidence type="ECO:0000313" key="10">
    <source>
        <dbReference type="EMBL" id="QET05885.1"/>
    </source>
</evidence>
<dbReference type="InterPro" id="IPR008927">
    <property type="entry name" value="6-PGluconate_DH-like_C_sf"/>
</dbReference>
<keyword evidence="4 7" id="KW-0641">Proline biosynthesis</keyword>
<comment type="catalytic activity">
    <reaction evidence="4">
        <text>L-proline + NAD(+) = (S)-1-pyrroline-5-carboxylate + NADH + 2 H(+)</text>
        <dbReference type="Rhea" id="RHEA:14105"/>
        <dbReference type="ChEBI" id="CHEBI:15378"/>
        <dbReference type="ChEBI" id="CHEBI:17388"/>
        <dbReference type="ChEBI" id="CHEBI:57540"/>
        <dbReference type="ChEBI" id="CHEBI:57945"/>
        <dbReference type="ChEBI" id="CHEBI:60039"/>
        <dbReference type="EC" id="1.5.1.2"/>
    </reaction>
</comment>
<evidence type="ECO:0000259" key="9">
    <source>
        <dbReference type="Pfam" id="PF14748"/>
    </source>
</evidence>
<dbReference type="Gene3D" id="1.10.3730.10">
    <property type="entry name" value="ProC C-terminal domain-like"/>
    <property type="match status" value="1"/>
</dbReference>
<protein>
    <recommendedName>
        <fullName evidence="4 5">Pyrroline-5-carboxylate reductase</fullName>
        <shortName evidence="4">P5C reductase</shortName>
        <shortName evidence="4">P5CR</shortName>
        <ecNumber evidence="4 5">1.5.1.2</ecNumber>
    </recommendedName>
    <alternativeName>
        <fullName evidence="4">PCA reductase</fullName>
    </alternativeName>
</protein>
<comment type="subcellular location">
    <subcellularLocation>
        <location evidence="4">Cytoplasm</location>
    </subcellularLocation>
</comment>
<dbReference type="Pfam" id="PF14748">
    <property type="entry name" value="P5CR_dimer"/>
    <property type="match status" value="1"/>
</dbReference>
<keyword evidence="2 4" id="KW-0521">NADP</keyword>
<dbReference type="OrthoDB" id="9805754at2"/>
<comment type="function">
    <text evidence="4">Catalyzes the reduction of 1-pyrroline-5-carboxylate (PCA) to L-proline.</text>
</comment>
<dbReference type="Gene3D" id="3.40.50.720">
    <property type="entry name" value="NAD(P)-binding Rossmann-like Domain"/>
    <property type="match status" value="1"/>
</dbReference>
<dbReference type="Proteomes" id="UP000322822">
    <property type="component" value="Chromosome 2"/>
</dbReference>
<dbReference type="GO" id="GO:0005737">
    <property type="term" value="C:cytoplasm"/>
    <property type="evidence" value="ECO:0007669"/>
    <property type="project" value="UniProtKB-SubCell"/>
</dbReference>
<dbReference type="PIRSF" id="PIRSF000193">
    <property type="entry name" value="Pyrrol-5-carb_rd"/>
    <property type="match status" value="1"/>
</dbReference>
<feature type="domain" description="Pyrroline-5-carboxylate reductase catalytic N-terminal" evidence="8">
    <location>
        <begin position="7"/>
        <end position="99"/>
    </location>
</feature>
<dbReference type="GO" id="GO:0004735">
    <property type="term" value="F:pyrroline-5-carboxylate reductase activity"/>
    <property type="evidence" value="ECO:0007669"/>
    <property type="project" value="UniProtKB-UniRule"/>
</dbReference>
<accession>A0A5P2HF54</accession>
<dbReference type="InterPro" id="IPR000304">
    <property type="entry name" value="Pyrroline-COOH_reductase"/>
</dbReference>
<comment type="similarity">
    <text evidence="1 4 7">Belongs to the pyrroline-5-carboxylate reductase family.</text>
</comment>
<keyword evidence="4 7" id="KW-0028">Amino-acid biosynthesis</keyword>
<evidence type="ECO:0000256" key="6">
    <source>
        <dbReference type="PIRSR" id="PIRSR000193-1"/>
    </source>
</evidence>
<dbReference type="UniPathway" id="UPA00098">
    <property type="reaction ID" value="UER00361"/>
</dbReference>
<comment type="catalytic activity">
    <reaction evidence="4 7">
        <text>L-proline + NADP(+) = (S)-1-pyrroline-5-carboxylate + NADPH + 2 H(+)</text>
        <dbReference type="Rhea" id="RHEA:14109"/>
        <dbReference type="ChEBI" id="CHEBI:15378"/>
        <dbReference type="ChEBI" id="CHEBI:17388"/>
        <dbReference type="ChEBI" id="CHEBI:57783"/>
        <dbReference type="ChEBI" id="CHEBI:58349"/>
        <dbReference type="ChEBI" id="CHEBI:60039"/>
        <dbReference type="EC" id="1.5.1.2"/>
    </reaction>
</comment>
<proteinExistence type="inferred from homology"/>
<sequence length="274" mass="28301">MERNLNVAFVGGGSMATALIGGLVKGGLPPESIHVVDPVAAARTHLADAFGVSTAEAPCKRLGRCDMVVWAVKPQHLAVAAVQAASFTANALHVSVAAGVDVATLQRWLGAARVVRAMPNTPALIGMGITGLFAADEVSANDRSQVEMLVASTGRFVWVSEERLIDAVTAVSGSGPAYVFYVMESMVRAGVEMGLSNQQAAELVGATVAGAAALAAQSNEPLESLRARVTSRGGTTFAAIESLQSAGLQQTFIDAMWAANRRAADLSAQQATRQ</sequence>
<feature type="domain" description="Pyrroline-5-carboxylate reductase dimerisation" evidence="9">
    <location>
        <begin position="162"/>
        <end position="265"/>
    </location>
</feature>
<gene>
    <name evidence="4" type="primary">proC</name>
    <name evidence="10" type="ORF">FOB72_28465</name>
</gene>
<dbReference type="SUPFAM" id="SSF51735">
    <property type="entry name" value="NAD(P)-binding Rossmann-fold domains"/>
    <property type="match status" value="1"/>
</dbReference>
<dbReference type="HAMAP" id="MF_01925">
    <property type="entry name" value="P5C_reductase"/>
    <property type="match status" value="1"/>
</dbReference>
<dbReference type="EMBL" id="CP044067">
    <property type="protein sequence ID" value="QET05885.1"/>
    <property type="molecule type" value="Genomic_DNA"/>
</dbReference>
<keyword evidence="3 4" id="KW-0560">Oxidoreductase</keyword>
<evidence type="ECO:0000256" key="5">
    <source>
        <dbReference type="NCBIfam" id="TIGR00112"/>
    </source>
</evidence>
<dbReference type="EC" id="1.5.1.2" evidence="4 5"/>
<dbReference type="PROSITE" id="PS00521">
    <property type="entry name" value="P5CR"/>
    <property type="match status" value="1"/>
</dbReference>
<organism evidence="10 11">
    <name type="scientific">Cupriavidus pauculus</name>
    <dbReference type="NCBI Taxonomy" id="82633"/>
    <lineage>
        <taxon>Bacteria</taxon>
        <taxon>Pseudomonadati</taxon>
        <taxon>Pseudomonadota</taxon>
        <taxon>Betaproteobacteria</taxon>
        <taxon>Burkholderiales</taxon>
        <taxon>Burkholderiaceae</taxon>
        <taxon>Cupriavidus</taxon>
    </lineage>
</organism>
<evidence type="ECO:0000256" key="4">
    <source>
        <dbReference type="HAMAP-Rule" id="MF_01925"/>
    </source>
</evidence>